<dbReference type="InterPro" id="IPR036661">
    <property type="entry name" value="Luciferase-like_sf"/>
</dbReference>
<reference evidence="6" key="1">
    <citation type="submission" date="2022-05" db="EMBL/GenBank/DDBJ databases">
        <title>Jatrophihabitans sp. SB3-54 whole genome sequence.</title>
        <authorList>
            <person name="Suh M.K."/>
            <person name="Eom M.K."/>
            <person name="Kim J.S."/>
            <person name="Kim H.S."/>
            <person name="Do H.E."/>
            <person name="Shin Y.K."/>
            <person name="Lee J.-S."/>
        </authorList>
    </citation>
    <scope>NUCLEOTIDE SEQUENCE</scope>
    <source>
        <strain evidence="6">SB3-54</strain>
    </source>
</reference>
<feature type="domain" description="Luciferase-like" evidence="5">
    <location>
        <begin position="12"/>
        <end position="238"/>
    </location>
</feature>
<dbReference type="EC" id="1.-.-.-" evidence="6"/>
<keyword evidence="3 6" id="KW-0560">Oxidoreductase</keyword>
<evidence type="ECO:0000256" key="4">
    <source>
        <dbReference type="ARBA" id="ARBA00023033"/>
    </source>
</evidence>
<organism evidence="6 7">
    <name type="scientific">Jatrophihabitans cynanchi</name>
    <dbReference type="NCBI Taxonomy" id="2944128"/>
    <lineage>
        <taxon>Bacteria</taxon>
        <taxon>Bacillati</taxon>
        <taxon>Actinomycetota</taxon>
        <taxon>Actinomycetes</taxon>
        <taxon>Jatrophihabitantales</taxon>
        <taxon>Jatrophihabitantaceae</taxon>
        <taxon>Jatrophihabitans</taxon>
    </lineage>
</organism>
<keyword evidence="1" id="KW-0285">Flavoprotein</keyword>
<gene>
    <name evidence="6" type="ORF">M6B22_07600</name>
</gene>
<dbReference type="EMBL" id="CP097463">
    <property type="protein sequence ID" value="WAX58621.1"/>
    <property type="molecule type" value="Genomic_DNA"/>
</dbReference>
<evidence type="ECO:0000313" key="7">
    <source>
        <dbReference type="Proteomes" id="UP001164693"/>
    </source>
</evidence>
<dbReference type="PANTHER" id="PTHR42847:SF4">
    <property type="entry name" value="ALKANESULFONATE MONOOXYGENASE-RELATED"/>
    <property type="match status" value="1"/>
</dbReference>
<keyword evidence="7" id="KW-1185">Reference proteome</keyword>
<dbReference type="Gene3D" id="3.20.20.30">
    <property type="entry name" value="Luciferase-like domain"/>
    <property type="match status" value="1"/>
</dbReference>
<dbReference type="InterPro" id="IPR019921">
    <property type="entry name" value="Lucif-like_OxRdtase_Rv2161c"/>
</dbReference>
<evidence type="ECO:0000256" key="3">
    <source>
        <dbReference type="ARBA" id="ARBA00023002"/>
    </source>
</evidence>
<dbReference type="InterPro" id="IPR050172">
    <property type="entry name" value="SsuD_RutA_monooxygenase"/>
</dbReference>
<evidence type="ECO:0000256" key="1">
    <source>
        <dbReference type="ARBA" id="ARBA00022630"/>
    </source>
</evidence>
<evidence type="ECO:0000256" key="2">
    <source>
        <dbReference type="ARBA" id="ARBA00022643"/>
    </source>
</evidence>
<dbReference type="NCBIfam" id="TIGR03619">
    <property type="entry name" value="F420_Rv2161c"/>
    <property type="match status" value="1"/>
</dbReference>
<accession>A0ABY7K5S5</accession>
<dbReference type="GO" id="GO:0016491">
    <property type="term" value="F:oxidoreductase activity"/>
    <property type="evidence" value="ECO:0007669"/>
    <property type="project" value="UniProtKB-KW"/>
</dbReference>
<dbReference type="InterPro" id="IPR011251">
    <property type="entry name" value="Luciferase-like_dom"/>
</dbReference>
<dbReference type="Pfam" id="PF00296">
    <property type="entry name" value="Bac_luciferase"/>
    <property type="match status" value="1"/>
</dbReference>
<keyword evidence="2" id="KW-0288">FMN</keyword>
<sequence length="305" mass="32411">MDVSFALPTSGAWATPENITEIARTADERGYRGVWTFQRVLYPADSQLPAVYRSVLDPLIALGFAAAVTSRVRLGLAVVNGPFYAPAILAKQLAAIDVLSGGRLDAGIGLGWAAEEYAAAGVPTEHRGRRFDEWLDCLDALLTQDPVEFAGEFYTVPRSFVAPAPVQRPRPPVLLGGTAPAALRRAGTRGDGWISFSRASVEDVRSGAGAVRDAAERAGRSRDDVRCVVRGVARVRDDAVPDPDRAPLHGTVAQIREGLARYADCGVDEVFLDPNFDSEQVGNPAADAAAAMARARMLLDACAPG</sequence>
<dbReference type="PANTHER" id="PTHR42847">
    <property type="entry name" value="ALKANESULFONATE MONOOXYGENASE"/>
    <property type="match status" value="1"/>
</dbReference>
<protein>
    <submittedName>
        <fullName evidence="6">TIGR03619 family F420-dependent LLM class oxidoreductase</fullName>
        <ecNumber evidence="6">1.-.-.-</ecNumber>
    </submittedName>
</protein>
<proteinExistence type="predicted"/>
<keyword evidence="4" id="KW-0503">Monooxygenase</keyword>
<evidence type="ECO:0000259" key="5">
    <source>
        <dbReference type="Pfam" id="PF00296"/>
    </source>
</evidence>
<dbReference type="Proteomes" id="UP001164693">
    <property type="component" value="Chromosome"/>
</dbReference>
<dbReference type="SUPFAM" id="SSF51679">
    <property type="entry name" value="Bacterial luciferase-like"/>
    <property type="match status" value="1"/>
</dbReference>
<name>A0ABY7K5S5_9ACTN</name>
<dbReference type="RefSeq" id="WP_269445160.1">
    <property type="nucleotide sequence ID" value="NZ_CP097463.1"/>
</dbReference>
<evidence type="ECO:0000313" key="6">
    <source>
        <dbReference type="EMBL" id="WAX58621.1"/>
    </source>
</evidence>